<dbReference type="Pfam" id="PF07801">
    <property type="entry name" value="DUF1647"/>
    <property type="match status" value="1"/>
</dbReference>
<dbReference type="EMBL" id="JAODUP010000329">
    <property type="protein sequence ID" value="KAK2152420.1"/>
    <property type="molecule type" value="Genomic_DNA"/>
</dbReference>
<dbReference type="InterPro" id="IPR012444">
    <property type="entry name" value="DUF1647"/>
</dbReference>
<dbReference type="PANTHER" id="PTHR31389">
    <property type="entry name" value="LD39211P"/>
    <property type="match status" value="1"/>
</dbReference>
<evidence type="ECO:0000313" key="1">
    <source>
        <dbReference type="EMBL" id="KAK2152420.1"/>
    </source>
</evidence>
<name>A0AAD9JHB3_9ANNE</name>
<keyword evidence="2" id="KW-1185">Reference proteome</keyword>
<protein>
    <submittedName>
        <fullName evidence="1">Uncharacterized protein</fullName>
    </submittedName>
</protein>
<proteinExistence type="predicted"/>
<sequence length="351" mass="41047">MGEVRRVAIYVAVIYLGVFMTRKLSEPHHNVYDLQYQSEGPDWFSVYRQDKHQYTKLWLRYHPPIGAHVSRAGRQFRVSKALAKSIAASFRTTFLLNNDTVGSYVFLTALTDDHYEECFDAVAGIQTLFPRNRIVIYDLGLSNEVIKRIRRWCGVTYRVFNYTAYPPHVKVLKKYSWKPLILQEVAKDFGAFLWFDASTRFSTGDLRPVHQRALANGGIGFVKYAPHSNFATTYRKTYEFITTDEGRQKRVQAVSSGVVLYYNTDTMFRNVLWWWLLCALDPYCTAPIPWRPCDFKLYDRYSEYAACHRYDQSVVNLLVSNLYGYDNERYTAPLNISFVRQPTSVYKLRMC</sequence>
<gene>
    <name evidence="1" type="ORF">LSH36_329g02071</name>
</gene>
<accession>A0AAD9JHB3</accession>
<organism evidence="1 2">
    <name type="scientific">Paralvinella palmiformis</name>
    <dbReference type="NCBI Taxonomy" id="53620"/>
    <lineage>
        <taxon>Eukaryota</taxon>
        <taxon>Metazoa</taxon>
        <taxon>Spiralia</taxon>
        <taxon>Lophotrochozoa</taxon>
        <taxon>Annelida</taxon>
        <taxon>Polychaeta</taxon>
        <taxon>Sedentaria</taxon>
        <taxon>Canalipalpata</taxon>
        <taxon>Terebellida</taxon>
        <taxon>Terebelliformia</taxon>
        <taxon>Alvinellidae</taxon>
        <taxon>Paralvinella</taxon>
    </lineage>
</organism>
<evidence type="ECO:0000313" key="2">
    <source>
        <dbReference type="Proteomes" id="UP001208570"/>
    </source>
</evidence>
<reference evidence="1" key="1">
    <citation type="journal article" date="2023" name="Mol. Biol. Evol.">
        <title>Third-Generation Sequencing Reveals the Adaptive Role of the Epigenome in Three Deep-Sea Polychaetes.</title>
        <authorList>
            <person name="Perez M."/>
            <person name="Aroh O."/>
            <person name="Sun Y."/>
            <person name="Lan Y."/>
            <person name="Juniper S.K."/>
            <person name="Young C.R."/>
            <person name="Angers B."/>
            <person name="Qian P.Y."/>
        </authorList>
    </citation>
    <scope>NUCLEOTIDE SEQUENCE</scope>
    <source>
        <strain evidence="1">P08H-3</strain>
    </source>
</reference>
<dbReference type="AlphaFoldDB" id="A0AAD9JHB3"/>
<dbReference type="PANTHER" id="PTHR31389:SF4">
    <property type="entry name" value="LD39211P"/>
    <property type="match status" value="1"/>
</dbReference>
<dbReference type="Proteomes" id="UP001208570">
    <property type="component" value="Unassembled WGS sequence"/>
</dbReference>
<comment type="caution">
    <text evidence="1">The sequence shown here is derived from an EMBL/GenBank/DDBJ whole genome shotgun (WGS) entry which is preliminary data.</text>
</comment>